<reference evidence="5" key="1">
    <citation type="journal article" date="2023" name="Plant J.">
        <title>The genome of the king protea, Protea cynaroides.</title>
        <authorList>
            <person name="Chang J."/>
            <person name="Duong T.A."/>
            <person name="Schoeman C."/>
            <person name="Ma X."/>
            <person name="Roodt D."/>
            <person name="Barker N."/>
            <person name="Li Z."/>
            <person name="Van de Peer Y."/>
            <person name="Mizrachi E."/>
        </authorList>
    </citation>
    <scope>NUCLEOTIDE SEQUENCE</scope>
    <source>
        <tissue evidence="5">Young leaves</tissue>
    </source>
</reference>
<keyword evidence="6" id="KW-1185">Reference proteome</keyword>
<organism evidence="5 6">
    <name type="scientific">Protea cynaroides</name>
    <dbReference type="NCBI Taxonomy" id="273540"/>
    <lineage>
        <taxon>Eukaryota</taxon>
        <taxon>Viridiplantae</taxon>
        <taxon>Streptophyta</taxon>
        <taxon>Embryophyta</taxon>
        <taxon>Tracheophyta</taxon>
        <taxon>Spermatophyta</taxon>
        <taxon>Magnoliopsida</taxon>
        <taxon>Proteales</taxon>
        <taxon>Proteaceae</taxon>
        <taxon>Protea</taxon>
    </lineage>
</organism>
<dbReference type="SUPFAM" id="SSF50685">
    <property type="entry name" value="Barwin-like endoglucanases"/>
    <property type="match status" value="1"/>
</dbReference>
<dbReference type="PROSITE" id="PS50843">
    <property type="entry name" value="EXPANSIN_CBD"/>
    <property type="match status" value="1"/>
</dbReference>
<dbReference type="PANTHER" id="PTHR31692">
    <property type="entry name" value="EXPANSIN-B3"/>
    <property type="match status" value="1"/>
</dbReference>
<dbReference type="PANTHER" id="PTHR31692:SF2">
    <property type="entry name" value="EXPANSIN-LIKE B1"/>
    <property type="match status" value="1"/>
</dbReference>
<evidence type="ECO:0000259" key="4">
    <source>
        <dbReference type="PROSITE" id="PS50843"/>
    </source>
</evidence>
<proteinExistence type="inferred from homology"/>
<dbReference type="Pfam" id="PF01357">
    <property type="entry name" value="Expansin_C"/>
    <property type="match status" value="1"/>
</dbReference>
<dbReference type="GO" id="GO:0005576">
    <property type="term" value="C:extracellular region"/>
    <property type="evidence" value="ECO:0007669"/>
    <property type="project" value="InterPro"/>
</dbReference>
<dbReference type="SUPFAM" id="SSF49590">
    <property type="entry name" value="PHL pollen allergen"/>
    <property type="match status" value="1"/>
</dbReference>
<evidence type="ECO:0000259" key="3">
    <source>
        <dbReference type="PROSITE" id="PS50842"/>
    </source>
</evidence>
<accession>A0A9Q0GQN3</accession>
<dbReference type="PRINTS" id="PR01225">
    <property type="entry name" value="EXPANSNFAMLY"/>
</dbReference>
<sequence>MGLLLRFSSCFLSLMVLFPALCTSQDTFVSSRATYFGSPDCLGNPRGACGYAEYGRTVYDGNVGATSKLWKYGAGCGACYQVRCKIPQKCTDEGVIIVITDHGASDNADLILSASAFAKLSRPNTALELLAYGVVDIEYKRVPCQYPGYNLMAKVHEHSKFPEYLAIVFIYQAGSYDILAVEFWQEDCKEWRPMRRAYGTVWDTTNPPRTALTVRCQIISAGAADGVKWVQLNDVVPSEWKAGVAYDTAVQFN</sequence>
<name>A0A9Q0GQN3_9MAGN</name>
<feature type="signal peptide" evidence="2">
    <location>
        <begin position="1"/>
        <end position="24"/>
    </location>
</feature>
<dbReference type="Pfam" id="PF03330">
    <property type="entry name" value="DPBB_1"/>
    <property type="match status" value="1"/>
</dbReference>
<feature type="domain" description="Expansin-like EG45" evidence="3">
    <location>
        <begin position="46"/>
        <end position="149"/>
    </location>
</feature>
<dbReference type="InterPro" id="IPR007112">
    <property type="entry name" value="Expansin/allergen_DPBB_dom"/>
</dbReference>
<dbReference type="AlphaFoldDB" id="A0A9Q0GQN3"/>
<dbReference type="InterPro" id="IPR009009">
    <property type="entry name" value="RlpA-like_DPBB"/>
</dbReference>
<keyword evidence="2" id="KW-0732">Signal</keyword>
<evidence type="ECO:0000313" key="6">
    <source>
        <dbReference type="Proteomes" id="UP001141806"/>
    </source>
</evidence>
<dbReference type="OrthoDB" id="5823761at2759"/>
<evidence type="ECO:0000256" key="2">
    <source>
        <dbReference type="SAM" id="SignalP"/>
    </source>
</evidence>
<dbReference type="InterPro" id="IPR007118">
    <property type="entry name" value="Expan_Lol_pI"/>
</dbReference>
<dbReference type="PROSITE" id="PS50842">
    <property type="entry name" value="EXPANSIN_EG45"/>
    <property type="match status" value="1"/>
</dbReference>
<dbReference type="EMBL" id="JAMYWD010000012">
    <property type="protein sequence ID" value="KAJ4952326.1"/>
    <property type="molecule type" value="Genomic_DNA"/>
</dbReference>
<comment type="caution">
    <text evidence="5">The sequence shown here is derived from an EMBL/GenBank/DDBJ whole genome shotgun (WGS) entry which is preliminary data.</text>
</comment>
<comment type="similarity">
    <text evidence="1">Belongs to the expansin family.</text>
</comment>
<gene>
    <name evidence="5" type="ORF">NE237_029158</name>
</gene>
<evidence type="ECO:0008006" key="7">
    <source>
        <dbReference type="Google" id="ProtNLM"/>
    </source>
</evidence>
<feature type="chain" id="PRO_5040238627" description="Expansin-like B1" evidence="2">
    <location>
        <begin position="25"/>
        <end position="253"/>
    </location>
</feature>
<evidence type="ECO:0000256" key="1">
    <source>
        <dbReference type="RuleBase" id="RU003460"/>
    </source>
</evidence>
<dbReference type="Gene3D" id="2.60.40.760">
    <property type="entry name" value="Expansin, cellulose-binding-like domain"/>
    <property type="match status" value="1"/>
</dbReference>
<dbReference type="Proteomes" id="UP001141806">
    <property type="component" value="Unassembled WGS sequence"/>
</dbReference>
<dbReference type="InterPro" id="IPR007117">
    <property type="entry name" value="Expansin_CBD"/>
</dbReference>
<protein>
    <recommendedName>
        <fullName evidence="7">Expansin-like B1</fullName>
    </recommendedName>
</protein>
<feature type="domain" description="Expansin-like CBD" evidence="4">
    <location>
        <begin position="163"/>
        <end position="248"/>
    </location>
</feature>
<dbReference type="InterPro" id="IPR036908">
    <property type="entry name" value="RlpA-like_sf"/>
</dbReference>
<dbReference type="Gene3D" id="2.40.40.10">
    <property type="entry name" value="RlpA-like domain"/>
    <property type="match status" value="1"/>
</dbReference>
<dbReference type="InterPro" id="IPR036749">
    <property type="entry name" value="Expansin_CBD_sf"/>
</dbReference>
<evidence type="ECO:0000313" key="5">
    <source>
        <dbReference type="EMBL" id="KAJ4952326.1"/>
    </source>
</evidence>